<dbReference type="InterPro" id="IPR029058">
    <property type="entry name" value="AB_hydrolase_fold"/>
</dbReference>
<dbReference type="PANTHER" id="PTHR37946:SF1">
    <property type="entry name" value="SLL1969 PROTEIN"/>
    <property type="match status" value="1"/>
</dbReference>
<evidence type="ECO:0000313" key="3">
    <source>
        <dbReference type="Proteomes" id="UP000620559"/>
    </source>
</evidence>
<dbReference type="EMBL" id="JADEWL010000120">
    <property type="protein sequence ID" value="MBE9215830.1"/>
    <property type="molecule type" value="Genomic_DNA"/>
</dbReference>
<evidence type="ECO:0000313" key="2">
    <source>
        <dbReference type="EMBL" id="MBE9215830.1"/>
    </source>
</evidence>
<name>A0A8J7JWN5_9CYAN</name>
<proteinExistence type="predicted"/>
<dbReference type="PANTHER" id="PTHR37946">
    <property type="entry name" value="SLL1969 PROTEIN"/>
    <property type="match status" value="1"/>
</dbReference>
<evidence type="ECO:0000259" key="1">
    <source>
        <dbReference type="Pfam" id="PF00561"/>
    </source>
</evidence>
<sequence>MNQVNQQRNPLLLVHGIWDSGRVFGRMIPFLNEGGWKVYDLDLLPNNGTRGLDDLAQQVANKIEATFPPQQPFDLLGFSMGGIVSRYYVQRLGGINRVQRFIALSAPNHGTRTAYFNQGLGCVQMRPNSGFLRDLNSDVQILSQINFTSIWTPYDMMIVPADSSKMPVGDNIVLPVLNHAWMLTDSKSLNAIATALLAPIKSIPQL</sequence>
<dbReference type="Gene3D" id="3.40.50.1820">
    <property type="entry name" value="alpha/beta hydrolase"/>
    <property type="match status" value="1"/>
</dbReference>
<keyword evidence="2" id="KW-0378">Hydrolase</keyword>
<dbReference type="RefSeq" id="WP_193924064.1">
    <property type="nucleotide sequence ID" value="NZ_JADEWL010000120.1"/>
</dbReference>
<dbReference type="AlphaFoldDB" id="A0A8J7JWN5"/>
<dbReference type="Pfam" id="PF00561">
    <property type="entry name" value="Abhydrolase_1"/>
    <property type="match status" value="1"/>
</dbReference>
<organism evidence="2 3">
    <name type="scientific">Plectonema cf. radiosum LEGE 06105</name>
    <dbReference type="NCBI Taxonomy" id="945769"/>
    <lineage>
        <taxon>Bacteria</taxon>
        <taxon>Bacillati</taxon>
        <taxon>Cyanobacteriota</taxon>
        <taxon>Cyanophyceae</taxon>
        <taxon>Oscillatoriophycideae</taxon>
        <taxon>Oscillatoriales</taxon>
        <taxon>Microcoleaceae</taxon>
        <taxon>Plectonema</taxon>
    </lineage>
</organism>
<dbReference type="SUPFAM" id="SSF53474">
    <property type="entry name" value="alpha/beta-Hydrolases"/>
    <property type="match status" value="1"/>
</dbReference>
<feature type="domain" description="AB hydrolase-1" evidence="1">
    <location>
        <begin position="9"/>
        <end position="114"/>
    </location>
</feature>
<gene>
    <name evidence="2" type="ORF">IQ247_24740</name>
</gene>
<dbReference type="InterPro" id="IPR000073">
    <property type="entry name" value="AB_hydrolase_1"/>
</dbReference>
<dbReference type="GO" id="GO:0016787">
    <property type="term" value="F:hydrolase activity"/>
    <property type="evidence" value="ECO:0007669"/>
    <property type="project" value="UniProtKB-KW"/>
</dbReference>
<protein>
    <submittedName>
        <fullName evidence="2">Alpha/beta fold hydrolase</fullName>
    </submittedName>
</protein>
<dbReference type="Proteomes" id="UP000620559">
    <property type="component" value="Unassembled WGS sequence"/>
</dbReference>
<reference evidence="2" key="1">
    <citation type="submission" date="2020-10" db="EMBL/GenBank/DDBJ databases">
        <authorList>
            <person name="Castelo-Branco R."/>
            <person name="Eusebio N."/>
            <person name="Adriana R."/>
            <person name="Vieira A."/>
            <person name="Brugerolle De Fraissinette N."/>
            <person name="Rezende De Castro R."/>
            <person name="Schneider M.P."/>
            <person name="Vasconcelos V."/>
            <person name="Leao P.N."/>
        </authorList>
    </citation>
    <scope>NUCLEOTIDE SEQUENCE</scope>
    <source>
        <strain evidence="2">LEGE 06105</strain>
    </source>
</reference>
<keyword evidence="3" id="KW-1185">Reference proteome</keyword>
<comment type="caution">
    <text evidence="2">The sequence shown here is derived from an EMBL/GenBank/DDBJ whole genome shotgun (WGS) entry which is preliminary data.</text>
</comment>
<accession>A0A8J7JWN5</accession>